<dbReference type="Pfam" id="PF13450">
    <property type="entry name" value="NAD_binding_8"/>
    <property type="match status" value="1"/>
</dbReference>
<gene>
    <name evidence="2" type="ORF">B5V51_8227</name>
</gene>
<evidence type="ECO:0000256" key="1">
    <source>
        <dbReference type="ARBA" id="ARBA00010790"/>
    </source>
</evidence>
<dbReference type="PANTHER" id="PTHR11552:SF227">
    <property type="entry name" value="GLUCOSE DEHYDROGENASE [FAD, QUINONE]-LIKE PROTEIN"/>
    <property type="match status" value="1"/>
</dbReference>
<proteinExistence type="inferred from homology"/>
<dbReference type="AlphaFoldDB" id="A0A2A4J326"/>
<dbReference type="GO" id="GO:0016491">
    <property type="term" value="F:oxidoreductase activity"/>
    <property type="evidence" value="ECO:0007669"/>
    <property type="project" value="TreeGrafter"/>
</dbReference>
<dbReference type="GO" id="GO:0050660">
    <property type="term" value="F:flavin adenine dinucleotide binding"/>
    <property type="evidence" value="ECO:0007669"/>
    <property type="project" value="InterPro"/>
</dbReference>
<evidence type="ECO:0000313" key="2">
    <source>
        <dbReference type="EMBL" id="PCG66088.1"/>
    </source>
</evidence>
<dbReference type="STRING" id="7102.A0A2A4J326"/>
<sequence length="139" mass="15333">MQWQPLNLTASCPAHSNISACGPLGFMYLNLIVQLYSGSKDARIQEHLHRCPHEEDSDEEYDFIIVGAGAAGCVIANRLSAFEKWKVLVLEAGMEQPDVSLVPGLYSTMQGSNVDWGYTTMPDGRSCLERPGQACSWPR</sequence>
<dbReference type="Gene3D" id="3.50.50.60">
    <property type="entry name" value="FAD/NAD(P)-binding domain"/>
    <property type="match status" value="1"/>
</dbReference>
<comment type="similarity">
    <text evidence="1">Belongs to the GMC oxidoreductase family.</text>
</comment>
<dbReference type="Gene3D" id="3.30.560.10">
    <property type="entry name" value="Glucose Oxidase, domain 3"/>
    <property type="match status" value="1"/>
</dbReference>
<dbReference type="EMBL" id="NWSH01003582">
    <property type="protein sequence ID" value="PCG66088.1"/>
    <property type="molecule type" value="Genomic_DNA"/>
</dbReference>
<protein>
    <submittedName>
        <fullName evidence="2">Uncharacterized protein</fullName>
    </submittedName>
</protein>
<dbReference type="PANTHER" id="PTHR11552">
    <property type="entry name" value="GLUCOSE-METHANOL-CHOLINE GMC OXIDOREDUCTASE"/>
    <property type="match status" value="1"/>
</dbReference>
<comment type="caution">
    <text evidence="2">The sequence shown here is derived from an EMBL/GenBank/DDBJ whole genome shotgun (WGS) entry which is preliminary data.</text>
</comment>
<name>A0A2A4J326_HELVI</name>
<organism evidence="2">
    <name type="scientific">Heliothis virescens</name>
    <name type="common">Tobacco budworm moth</name>
    <dbReference type="NCBI Taxonomy" id="7102"/>
    <lineage>
        <taxon>Eukaryota</taxon>
        <taxon>Metazoa</taxon>
        <taxon>Ecdysozoa</taxon>
        <taxon>Arthropoda</taxon>
        <taxon>Hexapoda</taxon>
        <taxon>Insecta</taxon>
        <taxon>Pterygota</taxon>
        <taxon>Neoptera</taxon>
        <taxon>Endopterygota</taxon>
        <taxon>Lepidoptera</taxon>
        <taxon>Glossata</taxon>
        <taxon>Ditrysia</taxon>
        <taxon>Noctuoidea</taxon>
        <taxon>Noctuidae</taxon>
        <taxon>Heliothinae</taxon>
        <taxon>Heliothis</taxon>
    </lineage>
</organism>
<accession>A0A2A4J326</accession>
<dbReference type="InterPro" id="IPR036188">
    <property type="entry name" value="FAD/NAD-bd_sf"/>
</dbReference>
<dbReference type="InterPro" id="IPR012132">
    <property type="entry name" value="GMC_OxRdtase"/>
</dbReference>
<reference evidence="2" key="1">
    <citation type="submission" date="2017-09" db="EMBL/GenBank/DDBJ databases">
        <title>Contemporary evolution of a Lepidopteran species, Heliothis virescens, in response to modern agricultural practices.</title>
        <authorList>
            <person name="Fritz M.L."/>
            <person name="Deyonke A.M."/>
            <person name="Papanicolaou A."/>
            <person name="Micinski S."/>
            <person name="Westbrook J."/>
            <person name="Gould F."/>
        </authorList>
    </citation>
    <scope>NUCLEOTIDE SEQUENCE [LARGE SCALE GENOMIC DNA]</scope>
    <source>
        <strain evidence="2">HvINT-</strain>
        <tissue evidence="2">Whole body</tissue>
    </source>
</reference>
<dbReference type="SUPFAM" id="SSF51905">
    <property type="entry name" value="FAD/NAD(P)-binding domain"/>
    <property type="match status" value="1"/>
</dbReference>